<accession>A0A8D8U6C1</accession>
<evidence type="ECO:0000313" key="1">
    <source>
        <dbReference type="EMBL" id="CAG6698880.1"/>
    </source>
</evidence>
<dbReference type="AlphaFoldDB" id="A0A8D8U6C1"/>
<reference evidence="1" key="1">
    <citation type="submission" date="2021-05" db="EMBL/GenBank/DDBJ databases">
        <authorList>
            <person name="Alioto T."/>
            <person name="Alioto T."/>
            <person name="Gomez Garrido J."/>
        </authorList>
    </citation>
    <scope>NUCLEOTIDE SEQUENCE</scope>
</reference>
<organism evidence="1">
    <name type="scientific">Cacopsylla melanoneura</name>
    <dbReference type="NCBI Taxonomy" id="428564"/>
    <lineage>
        <taxon>Eukaryota</taxon>
        <taxon>Metazoa</taxon>
        <taxon>Ecdysozoa</taxon>
        <taxon>Arthropoda</taxon>
        <taxon>Hexapoda</taxon>
        <taxon>Insecta</taxon>
        <taxon>Pterygota</taxon>
        <taxon>Neoptera</taxon>
        <taxon>Paraneoptera</taxon>
        <taxon>Hemiptera</taxon>
        <taxon>Sternorrhyncha</taxon>
        <taxon>Psylloidea</taxon>
        <taxon>Psyllidae</taxon>
        <taxon>Psyllinae</taxon>
        <taxon>Cacopsylla</taxon>
    </lineage>
</organism>
<sequence>MFLYHRNRYISRVTVRIRRYNFRFSHNRRVRLHRNGHFACRFFHENILKNGFGFDQIHFRFLFIFLFDSVQTVIVKFYIVKAKTIVCFLDCTMFRATVNYSVSKVWPVN</sequence>
<proteinExistence type="predicted"/>
<dbReference type="EMBL" id="HBUF01338809">
    <property type="protein sequence ID" value="CAG6698880.1"/>
    <property type="molecule type" value="Transcribed_RNA"/>
</dbReference>
<name>A0A8D8U6C1_9HEMI</name>
<protein>
    <submittedName>
        <fullName evidence="1">Uncharacterized protein</fullName>
    </submittedName>
</protein>